<keyword evidence="6" id="KW-1185">Reference proteome</keyword>
<dbReference type="EC" id="3.1.1.-" evidence="3"/>
<dbReference type="OrthoDB" id="408631at2759"/>
<comment type="caution">
    <text evidence="5">The sequence shown here is derived from an EMBL/GenBank/DDBJ whole genome shotgun (WGS) entry which is preliminary data.</text>
</comment>
<proteinExistence type="inferred from homology"/>
<feature type="domain" description="Carboxylesterase type B" evidence="4">
    <location>
        <begin position="97"/>
        <end position="149"/>
    </location>
</feature>
<dbReference type="InterPro" id="IPR029058">
    <property type="entry name" value="AB_hydrolase_fold"/>
</dbReference>
<evidence type="ECO:0000259" key="4">
    <source>
        <dbReference type="Pfam" id="PF00135"/>
    </source>
</evidence>
<sequence>MHQGFGEGACALSFGDSCFQLESGSEDCLFLNIWTPYLPKPQKPPLVTGMALKPVMFWLHGDVYEFGTGSNPTFDGGNLARRRRCHQHQLSARDPRILALEWVRQNIQDFGGNPERIPIFGQSAGVASVRAMMASLKAAGKFSGAIAMSNPDGFRRPKKSDELQVWPQGMLGSNGTNIRVHLMMGIAAEDGTLMLIYPRNDTSDNVD</sequence>
<dbReference type="Pfam" id="PF00135">
    <property type="entry name" value="COesterase"/>
    <property type="match status" value="2"/>
</dbReference>
<dbReference type="PROSITE" id="PS00941">
    <property type="entry name" value="CARBOXYLESTERASE_B_2"/>
    <property type="match status" value="1"/>
</dbReference>
<dbReference type="Gene3D" id="3.40.50.1820">
    <property type="entry name" value="alpha/beta hydrolase"/>
    <property type="match status" value="2"/>
</dbReference>
<dbReference type="PROSITE" id="PS00122">
    <property type="entry name" value="CARBOXYLESTERASE_B_1"/>
    <property type="match status" value="1"/>
</dbReference>
<reference evidence="5 6" key="1">
    <citation type="submission" date="2016-11" db="EMBL/GenBank/DDBJ databases">
        <title>Draft Genome Assembly of Colletotrichum chlorophyti a pathogen of herbaceous plants.</title>
        <authorList>
            <person name="Gan P."/>
            <person name="Narusaka M."/>
            <person name="Tsushima A."/>
            <person name="Narusaka Y."/>
            <person name="Takano Y."/>
            <person name="Shirasu K."/>
        </authorList>
    </citation>
    <scope>NUCLEOTIDE SEQUENCE [LARGE SCALE GENOMIC DNA]</scope>
    <source>
        <strain evidence="5 6">NTL11</strain>
    </source>
</reference>
<feature type="domain" description="Carboxylesterase type B" evidence="4">
    <location>
        <begin position="20"/>
        <end position="82"/>
    </location>
</feature>
<dbReference type="AlphaFoldDB" id="A0A1Q8S5G0"/>
<dbReference type="InterPro" id="IPR019819">
    <property type="entry name" value="Carboxylesterase_B_CS"/>
</dbReference>
<dbReference type="InterPro" id="IPR002018">
    <property type="entry name" value="CarbesteraseB"/>
</dbReference>
<evidence type="ECO:0000256" key="3">
    <source>
        <dbReference type="RuleBase" id="RU361235"/>
    </source>
</evidence>
<accession>A0A1Q8S5G0</accession>
<evidence type="ECO:0000313" key="6">
    <source>
        <dbReference type="Proteomes" id="UP000186583"/>
    </source>
</evidence>
<comment type="similarity">
    <text evidence="1 3">Belongs to the type-B carboxylesterase/lipase family.</text>
</comment>
<keyword evidence="2 3" id="KW-0378">Hydrolase</keyword>
<protein>
    <recommendedName>
        <fullName evidence="3">Carboxylic ester hydrolase</fullName>
        <ecNumber evidence="3">3.1.1.-</ecNumber>
    </recommendedName>
</protein>
<dbReference type="SUPFAM" id="SSF53474">
    <property type="entry name" value="alpha/beta-Hydrolases"/>
    <property type="match status" value="1"/>
</dbReference>
<evidence type="ECO:0000256" key="1">
    <source>
        <dbReference type="ARBA" id="ARBA00005964"/>
    </source>
</evidence>
<dbReference type="InterPro" id="IPR050309">
    <property type="entry name" value="Type-B_Carboxylest/Lipase"/>
</dbReference>
<name>A0A1Q8S5G0_9PEZI</name>
<evidence type="ECO:0000313" key="5">
    <source>
        <dbReference type="EMBL" id="OLN96694.1"/>
    </source>
</evidence>
<dbReference type="GO" id="GO:0016787">
    <property type="term" value="F:hydrolase activity"/>
    <property type="evidence" value="ECO:0007669"/>
    <property type="project" value="UniProtKB-KW"/>
</dbReference>
<dbReference type="STRING" id="708187.A0A1Q8S5G0"/>
<gene>
    <name evidence="5" type="ORF">CCHL11_10064</name>
</gene>
<organism evidence="5 6">
    <name type="scientific">Colletotrichum chlorophyti</name>
    <dbReference type="NCBI Taxonomy" id="708187"/>
    <lineage>
        <taxon>Eukaryota</taxon>
        <taxon>Fungi</taxon>
        <taxon>Dikarya</taxon>
        <taxon>Ascomycota</taxon>
        <taxon>Pezizomycotina</taxon>
        <taxon>Sordariomycetes</taxon>
        <taxon>Hypocreomycetidae</taxon>
        <taxon>Glomerellales</taxon>
        <taxon>Glomerellaceae</taxon>
        <taxon>Colletotrichum</taxon>
    </lineage>
</organism>
<evidence type="ECO:0000256" key="2">
    <source>
        <dbReference type="ARBA" id="ARBA00022801"/>
    </source>
</evidence>
<dbReference type="Proteomes" id="UP000186583">
    <property type="component" value="Unassembled WGS sequence"/>
</dbReference>
<dbReference type="PANTHER" id="PTHR11559">
    <property type="entry name" value="CARBOXYLESTERASE"/>
    <property type="match status" value="1"/>
</dbReference>
<dbReference type="InterPro" id="IPR019826">
    <property type="entry name" value="Carboxylesterase_B_AS"/>
</dbReference>
<dbReference type="EMBL" id="MPGH01000016">
    <property type="protein sequence ID" value="OLN96694.1"/>
    <property type="molecule type" value="Genomic_DNA"/>
</dbReference>